<organism evidence="9 10">
    <name type="scientific">Nitzschia inconspicua</name>
    <dbReference type="NCBI Taxonomy" id="303405"/>
    <lineage>
        <taxon>Eukaryota</taxon>
        <taxon>Sar</taxon>
        <taxon>Stramenopiles</taxon>
        <taxon>Ochrophyta</taxon>
        <taxon>Bacillariophyta</taxon>
        <taxon>Bacillariophyceae</taxon>
        <taxon>Bacillariophycidae</taxon>
        <taxon>Bacillariales</taxon>
        <taxon>Bacillariaceae</taxon>
        <taxon>Nitzschia</taxon>
    </lineage>
</organism>
<gene>
    <name evidence="9" type="ORF">IV203_024298</name>
</gene>
<comment type="caution">
    <text evidence="9">The sequence shown here is derived from an EMBL/GenBank/DDBJ whole genome shotgun (WGS) entry which is preliminary data.</text>
</comment>
<feature type="compositionally biased region" description="Low complexity" evidence="8">
    <location>
        <begin position="41"/>
        <end position="53"/>
    </location>
</feature>
<evidence type="ECO:0000256" key="5">
    <source>
        <dbReference type="ARBA" id="ARBA00022741"/>
    </source>
</evidence>
<evidence type="ECO:0000256" key="3">
    <source>
        <dbReference type="ARBA" id="ARBA00022694"/>
    </source>
</evidence>
<comment type="subcellular location">
    <subcellularLocation>
        <location evidence="1">Cytoplasm</location>
    </subcellularLocation>
</comment>
<dbReference type="GO" id="GO:0005524">
    <property type="term" value="F:ATP binding"/>
    <property type="evidence" value="ECO:0007669"/>
    <property type="project" value="UniProtKB-KW"/>
</dbReference>
<evidence type="ECO:0000256" key="6">
    <source>
        <dbReference type="ARBA" id="ARBA00022840"/>
    </source>
</evidence>
<evidence type="ECO:0000256" key="8">
    <source>
        <dbReference type="SAM" id="MobiDB-lite"/>
    </source>
</evidence>
<reference evidence="9" key="2">
    <citation type="submission" date="2021-04" db="EMBL/GenBank/DDBJ databases">
        <authorList>
            <person name="Podell S."/>
        </authorList>
    </citation>
    <scope>NUCLEOTIDE SEQUENCE</scope>
    <source>
        <strain evidence="9">Hildebrandi</strain>
    </source>
</reference>
<keyword evidence="3" id="KW-0819">tRNA processing</keyword>
<reference evidence="9" key="1">
    <citation type="journal article" date="2021" name="Sci. Rep.">
        <title>Diploid genomic architecture of Nitzschia inconspicua, an elite biomass production diatom.</title>
        <authorList>
            <person name="Oliver A."/>
            <person name="Podell S."/>
            <person name="Pinowska A."/>
            <person name="Traller J.C."/>
            <person name="Smith S.R."/>
            <person name="McClure R."/>
            <person name="Beliaev A."/>
            <person name="Bohutskyi P."/>
            <person name="Hill E.A."/>
            <person name="Rabines A."/>
            <person name="Zheng H."/>
            <person name="Allen L.Z."/>
            <person name="Kuo A."/>
            <person name="Grigoriev I.V."/>
            <person name="Allen A.E."/>
            <person name="Hazlebeck D."/>
            <person name="Allen E.E."/>
        </authorList>
    </citation>
    <scope>NUCLEOTIDE SEQUENCE</scope>
    <source>
        <strain evidence="9">Hildebrandi</strain>
    </source>
</reference>
<evidence type="ECO:0000256" key="4">
    <source>
        <dbReference type="ARBA" id="ARBA00022723"/>
    </source>
</evidence>
<sequence>MTFFTVNFLMKRAIVHREVVGFCAPSKSFVRIRQVHSRSRTFVSSTSTTTQSFDEPSNTSPNNVHAFRMSLSIPTRDVMEEVGELLSVVSEPPDVITLDGDLGAGKTCFARGFILCKLGVKDYDDENDNENETSDPDVLPGTNSITGRIQQQQLQVTSPTYLLSNMYPYRDEKDGTLHEIHHMDLYRLPGTSPKDFEPLALPHVFSRCISLIEWPSRLASFDDSIGPPKSNLLEIYIRILPSSDERVMTLTANEASSWKDRLQHLMDEGMVDDLRVIVDELDPDNE</sequence>
<dbReference type="GO" id="GO:0002949">
    <property type="term" value="P:tRNA threonylcarbamoyladenosine modification"/>
    <property type="evidence" value="ECO:0007669"/>
    <property type="project" value="InterPro"/>
</dbReference>
<dbReference type="PANTHER" id="PTHR33540">
    <property type="entry name" value="TRNA THREONYLCARBAMOYLADENOSINE BIOSYNTHESIS PROTEIN TSAE"/>
    <property type="match status" value="1"/>
</dbReference>
<feature type="region of interest" description="Disordered" evidence="8">
    <location>
        <begin position="41"/>
        <end position="61"/>
    </location>
</feature>
<evidence type="ECO:0000256" key="7">
    <source>
        <dbReference type="ARBA" id="ARBA00022842"/>
    </source>
</evidence>
<proteinExistence type="predicted"/>
<keyword evidence="2" id="KW-0963">Cytoplasm</keyword>
<dbReference type="EMBL" id="JAGRRH010000027">
    <property type="protein sequence ID" value="KAG7340755.1"/>
    <property type="molecule type" value="Genomic_DNA"/>
</dbReference>
<dbReference type="OrthoDB" id="507945at2759"/>
<keyword evidence="4" id="KW-0479">Metal-binding</keyword>
<dbReference type="InterPro" id="IPR003442">
    <property type="entry name" value="T6A_TsaE"/>
</dbReference>
<dbReference type="AlphaFoldDB" id="A0A9K3KCM7"/>
<dbReference type="GO" id="GO:0005737">
    <property type="term" value="C:cytoplasm"/>
    <property type="evidence" value="ECO:0007669"/>
    <property type="project" value="UniProtKB-SubCell"/>
</dbReference>
<dbReference type="Pfam" id="PF02367">
    <property type="entry name" value="TsaE"/>
    <property type="match status" value="2"/>
</dbReference>
<dbReference type="GO" id="GO:0046872">
    <property type="term" value="F:metal ion binding"/>
    <property type="evidence" value="ECO:0007669"/>
    <property type="project" value="UniProtKB-KW"/>
</dbReference>
<keyword evidence="6" id="KW-0067">ATP-binding</keyword>
<evidence type="ECO:0000256" key="2">
    <source>
        <dbReference type="ARBA" id="ARBA00022490"/>
    </source>
</evidence>
<keyword evidence="7" id="KW-0460">Magnesium</keyword>
<accession>A0A9K3KCM7</accession>
<keyword evidence="5" id="KW-0547">Nucleotide-binding</keyword>
<dbReference type="Proteomes" id="UP000693970">
    <property type="component" value="Unassembled WGS sequence"/>
</dbReference>
<protein>
    <submittedName>
        <fullName evidence="9">Phospholipid-translocating P-type ATPase, flippase</fullName>
    </submittedName>
</protein>
<evidence type="ECO:0000256" key="1">
    <source>
        <dbReference type="ARBA" id="ARBA00004496"/>
    </source>
</evidence>
<keyword evidence="10" id="KW-1185">Reference proteome</keyword>
<dbReference type="PROSITE" id="PS50007">
    <property type="entry name" value="PIPLC_X_DOMAIN"/>
    <property type="match status" value="1"/>
</dbReference>
<evidence type="ECO:0000313" key="10">
    <source>
        <dbReference type="Proteomes" id="UP000693970"/>
    </source>
</evidence>
<evidence type="ECO:0000313" key="9">
    <source>
        <dbReference type="EMBL" id="KAG7340755.1"/>
    </source>
</evidence>
<name>A0A9K3KCM7_9STRA</name>
<dbReference type="PANTHER" id="PTHR33540:SF2">
    <property type="entry name" value="TRNA THREONYLCARBAMOYLADENOSINE BIOSYNTHESIS PROTEIN TSAE"/>
    <property type="match status" value="1"/>
</dbReference>